<dbReference type="Gene3D" id="2.130.10.80">
    <property type="entry name" value="Galactose oxidase/kelch, beta-propeller"/>
    <property type="match status" value="1"/>
</dbReference>
<proteinExistence type="predicted"/>
<dbReference type="OrthoDB" id="2019572at2759"/>
<evidence type="ECO:0000256" key="1">
    <source>
        <dbReference type="ARBA" id="ARBA00022729"/>
    </source>
</evidence>
<comment type="caution">
    <text evidence="5">The sequence shown here is derived from an EMBL/GenBank/DDBJ whole genome shotgun (WGS) entry which is preliminary data.</text>
</comment>
<dbReference type="CDD" id="cd02851">
    <property type="entry name" value="E_set_GO_C"/>
    <property type="match status" value="1"/>
</dbReference>
<evidence type="ECO:0008006" key="7">
    <source>
        <dbReference type="Google" id="ProtNLM"/>
    </source>
</evidence>
<feature type="domain" description="Glyoxal oxidase N-terminal" evidence="3">
    <location>
        <begin position="80"/>
        <end position="429"/>
    </location>
</feature>
<dbReference type="EMBL" id="JAFJYH010000456">
    <property type="protein sequence ID" value="KAG4411605.1"/>
    <property type="molecule type" value="Genomic_DNA"/>
</dbReference>
<evidence type="ECO:0000256" key="2">
    <source>
        <dbReference type="SAM" id="SignalP"/>
    </source>
</evidence>
<dbReference type="InterPro" id="IPR014756">
    <property type="entry name" value="Ig_E-set"/>
</dbReference>
<dbReference type="Pfam" id="PF09118">
    <property type="entry name" value="GO-like_E_set"/>
    <property type="match status" value="1"/>
</dbReference>
<dbReference type="InterPro" id="IPR015202">
    <property type="entry name" value="GO-like_E_set"/>
</dbReference>
<evidence type="ECO:0000313" key="5">
    <source>
        <dbReference type="EMBL" id="KAG4411605.1"/>
    </source>
</evidence>
<dbReference type="SUPFAM" id="SSF81296">
    <property type="entry name" value="E set domains"/>
    <property type="match status" value="1"/>
</dbReference>
<dbReference type="SUPFAM" id="SSF50965">
    <property type="entry name" value="Galactose oxidase, central domain"/>
    <property type="match status" value="1"/>
</dbReference>
<keyword evidence="6" id="KW-1185">Reference proteome</keyword>
<accession>A0A8H7T364</accession>
<organism evidence="5 6">
    <name type="scientific">Cadophora malorum</name>
    <dbReference type="NCBI Taxonomy" id="108018"/>
    <lineage>
        <taxon>Eukaryota</taxon>
        <taxon>Fungi</taxon>
        <taxon>Dikarya</taxon>
        <taxon>Ascomycota</taxon>
        <taxon>Pezizomycotina</taxon>
        <taxon>Leotiomycetes</taxon>
        <taxon>Helotiales</taxon>
        <taxon>Ploettnerulaceae</taxon>
        <taxon>Cadophora</taxon>
    </lineage>
</organism>
<feature type="domain" description="Galactose oxidase-like Early set" evidence="4">
    <location>
        <begin position="478"/>
        <end position="578"/>
    </location>
</feature>
<dbReference type="Gene3D" id="2.60.40.10">
    <property type="entry name" value="Immunoglobulins"/>
    <property type="match status" value="1"/>
</dbReference>
<evidence type="ECO:0000313" key="6">
    <source>
        <dbReference type="Proteomes" id="UP000664132"/>
    </source>
</evidence>
<dbReference type="InterPro" id="IPR013783">
    <property type="entry name" value="Ig-like_fold"/>
</dbReference>
<gene>
    <name evidence="5" type="ORF">IFR04_015257</name>
</gene>
<evidence type="ECO:0000259" key="4">
    <source>
        <dbReference type="Pfam" id="PF09118"/>
    </source>
</evidence>
<dbReference type="PANTHER" id="PTHR32208:SF21">
    <property type="entry name" value="LOW QUALITY PROTEIN: ALDEHYDE OXIDASE GLOX-LIKE"/>
    <property type="match status" value="1"/>
</dbReference>
<feature type="signal peptide" evidence="2">
    <location>
        <begin position="1"/>
        <end position="20"/>
    </location>
</feature>
<dbReference type="AlphaFoldDB" id="A0A8H7T364"/>
<protein>
    <recommendedName>
        <fullName evidence="7">Galactose oxidase</fullName>
    </recommendedName>
</protein>
<dbReference type="InterPro" id="IPR011043">
    <property type="entry name" value="Gal_Oxase/kelch_b-propeller"/>
</dbReference>
<feature type="chain" id="PRO_5034262268" description="Galactose oxidase" evidence="2">
    <location>
        <begin position="21"/>
        <end position="579"/>
    </location>
</feature>
<name>A0A8H7T364_9HELO</name>
<dbReference type="InterPro" id="IPR009880">
    <property type="entry name" value="Glyoxal_oxidase_N"/>
</dbReference>
<dbReference type="InterPro" id="IPR037293">
    <property type="entry name" value="Gal_Oxidase_central_sf"/>
</dbReference>
<evidence type="ECO:0000259" key="3">
    <source>
        <dbReference type="Pfam" id="PF07250"/>
    </source>
</evidence>
<dbReference type="PANTHER" id="PTHR32208">
    <property type="entry name" value="SECRETED PROTEIN-RELATED"/>
    <property type="match status" value="1"/>
</dbReference>
<keyword evidence="1 2" id="KW-0732">Signal</keyword>
<sequence length="579" mass="62127">MLSAFVLASVCLAYTHLVSATGYRTVGSSGVAAQMVFIPPYTDTVVFIDNYHENRGGPGYDIAKGKHSATPYLYAGTKLSVFGTEYNLTSNTIRPLQPKSNTFCSAGAFFPNGTLLNLAGAEAGTVLQGFDKLRTYSAGPCNGPCEQDWNEVGKLQVYRWYASAMTMVDGSILAVGGSNYGGLVLNEASINVPTYEIIHRNGQQGKKPVRLPILEFTAAQNLVPGKSYNLYPILHGLPNAGVEDHIFTIAGNQTVIWDYSNDVLIRSLPDTPLAPRCFPSSATSVLLPLSYPDYKPKVLVCGGSSGDMPAPKALDDCWTINPQDESPIWEEDDKLPNGPQVMSDGILLPNGQVLFINGAGKGSGGGLQADNPVLTPAIYDPTAAAGKRFTSMPATAIPRLYHSVAVLLPSGEVLVAGSNPTVGYSATGKVNSGWPYFHNHGHTCALQQQQNKESSYPTEYRVETFSPPYLSSISSHGRPLIISLPASIFYGRTFLIEARLERGARIRSNVQINLIAPGFHTHGQAMGQKMVKMGFKAIANSYGFKVYAPRDASVIAPGVYLMFVVQDGVPSVGKWVSIA</sequence>
<dbReference type="Proteomes" id="UP000664132">
    <property type="component" value="Unassembled WGS sequence"/>
</dbReference>
<dbReference type="Pfam" id="PF07250">
    <property type="entry name" value="Glyoxal_oxid_N"/>
    <property type="match status" value="1"/>
</dbReference>
<reference evidence="5" key="1">
    <citation type="submission" date="2021-02" db="EMBL/GenBank/DDBJ databases">
        <title>Genome sequence Cadophora malorum strain M34.</title>
        <authorList>
            <person name="Stefanovic E."/>
            <person name="Vu D."/>
            <person name="Scully C."/>
            <person name="Dijksterhuis J."/>
            <person name="Roader J."/>
            <person name="Houbraken J."/>
        </authorList>
    </citation>
    <scope>NUCLEOTIDE SEQUENCE</scope>
    <source>
        <strain evidence="5">M34</strain>
    </source>
</reference>